<keyword evidence="3" id="KW-0560">Oxidoreductase</keyword>
<dbReference type="CTD" id="9815753"/>
<dbReference type="InterPro" id="IPR036291">
    <property type="entry name" value="NAD(P)-bd_dom_sf"/>
</dbReference>
<dbReference type="PANTHER" id="PTHR24320">
    <property type="entry name" value="RETINOL DEHYDROGENASE"/>
    <property type="match status" value="1"/>
</dbReference>
<evidence type="ECO:0000313" key="5">
    <source>
        <dbReference type="Proteomes" id="UP000483820"/>
    </source>
</evidence>
<dbReference type="InterPro" id="IPR002347">
    <property type="entry name" value="SDR_fam"/>
</dbReference>
<dbReference type="Proteomes" id="UP000483820">
    <property type="component" value="Chromosome II"/>
</dbReference>
<protein>
    <submittedName>
        <fullName evidence="4">Uncharacterized protein</fullName>
    </submittedName>
</protein>
<dbReference type="Pfam" id="PF00106">
    <property type="entry name" value="adh_short"/>
    <property type="match status" value="1"/>
</dbReference>
<accession>A0A6A5HHE6</accession>
<evidence type="ECO:0000313" key="4">
    <source>
        <dbReference type="EMBL" id="KAF1766491.1"/>
    </source>
</evidence>
<name>A0A6A5HHE6_CAERE</name>
<dbReference type="EMBL" id="WUAV01000002">
    <property type="protein sequence ID" value="KAF1766491.1"/>
    <property type="molecule type" value="Genomic_DNA"/>
</dbReference>
<dbReference type="AlphaFoldDB" id="A0A6A5HHE6"/>
<gene>
    <name evidence="4" type="ORF">GCK72_006448</name>
</gene>
<dbReference type="RefSeq" id="XP_003113624.2">
    <property type="nucleotide sequence ID" value="XM_003113576.2"/>
</dbReference>
<dbReference type="SUPFAM" id="SSF51735">
    <property type="entry name" value="NAD(P)-binding Rossmann-fold domains"/>
    <property type="match status" value="1"/>
</dbReference>
<reference evidence="4 5" key="1">
    <citation type="submission" date="2019-12" db="EMBL/GenBank/DDBJ databases">
        <title>Chromosome-level assembly of the Caenorhabditis remanei genome.</title>
        <authorList>
            <person name="Teterina A.A."/>
            <person name="Willis J.H."/>
            <person name="Phillips P.C."/>
        </authorList>
    </citation>
    <scope>NUCLEOTIDE SEQUENCE [LARGE SCALE GENOMIC DNA]</scope>
    <source>
        <strain evidence="4 5">PX506</strain>
        <tissue evidence="4">Whole organism</tissue>
    </source>
</reference>
<comment type="similarity">
    <text evidence="1">Belongs to the short-chain dehydrogenases/reductases (SDR) family.</text>
</comment>
<comment type="caution">
    <text evidence="4">The sequence shown here is derived from an EMBL/GenBank/DDBJ whole genome shotgun (WGS) entry which is preliminary data.</text>
</comment>
<dbReference type="KEGG" id="crq:GCK72_006448"/>
<dbReference type="CDD" id="cd05327">
    <property type="entry name" value="retinol-DH_like_SDR_c_like"/>
    <property type="match status" value="1"/>
</dbReference>
<dbReference type="PANTHER" id="PTHR24320:SF282">
    <property type="entry name" value="WW DOMAIN-CONTAINING OXIDOREDUCTASE"/>
    <property type="match status" value="1"/>
</dbReference>
<dbReference type="GO" id="GO:0016491">
    <property type="term" value="F:oxidoreductase activity"/>
    <property type="evidence" value="ECO:0007669"/>
    <property type="project" value="UniProtKB-KW"/>
</dbReference>
<dbReference type="Gene3D" id="3.40.50.720">
    <property type="entry name" value="NAD(P)-binding Rossmann-like Domain"/>
    <property type="match status" value="1"/>
</dbReference>
<organism evidence="4 5">
    <name type="scientific">Caenorhabditis remanei</name>
    <name type="common">Caenorhabditis vulgaris</name>
    <dbReference type="NCBI Taxonomy" id="31234"/>
    <lineage>
        <taxon>Eukaryota</taxon>
        <taxon>Metazoa</taxon>
        <taxon>Ecdysozoa</taxon>
        <taxon>Nematoda</taxon>
        <taxon>Chromadorea</taxon>
        <taxon>Rhabditida</taxon>
        <taxon>Rhabditina</taxon>
        <taxon>Rhabditomorpha</taxon>
        <taxon>Rhabditoidea</taxon>
        <taxon>Rhabditidae</taxon>
        <taxon>Peloderinae</taxon>
        <taxon>Caenorhabditis</taxon>
    </lineage>
</organism>
<proteinExistence type="inferred from homology"/>
<keyword evidence="2" id="KW-0521">NADP</keyword>
<dbReference type="GeneID" id="9815753"/>
<evidence type="ECO:0000256" key="3">
    <source>
        <dbReference type="ARBA" id="ARBA00023002"/>
    </source>
</evidence>
<evidence type="ECO:0000256" key="2">
    <source>
        <dbReference type="ARBA" id="ARBA00022857"/>
    </source>
</evidence>
<sequence length="333" mass="37618">MPADNKRKRQFHSRTHANQVLEGIDLNGKIYAITGTTSGIGVETARALILKGAHIVMINRNLKESEKLKEKFLLEKPDTQIDIVECDLNSLASVQSAAEKYLERKWKLHGLILNAGVFGPMAKTTSDGFEAHFGINHLAHFILIKELLPVLRESSPSRIVIVTSMLSKHTCVKPSQSLEKKLETLCPMDASEWYFRLYAKSKMCNMLTAFKLHRDEFKNGISVYSIHPGSGVRTDLHRDFGLWSITNFLSIPFTKDASQGAATSVYCATHPEVENVSGKYWESCWDDEKNLDKPVARDEELQEELWKHSEELIEKSVGATNKNSDNNMENVRL</sequence>
<evidence type="ECO:0000256" key="1">
    <source>
        <dbReference type="ARBA" id="ARBA00006484"/>
    </source>
</evidence>